<proteinExistence type="predicted"/>
<accession>A0A8J4R060</accession>
<name>A0A8J4R060_9ROSI</name>
<keyword evidence="2" id="KW-1185">Reference proteome</keyword>
<sequence>MVIVASSVAASKLSALELEAKAFLGSGWWGDHSNNTFLNHYELCGIICNASGSIIEIDMSVRGEREDEDEDKDDVDHGRDEYEEMIGRDDFHENTINYENVDNVCDDVMNDHDDDAIEFQDDICDGLEKFSTFGRRRTAATISVFTGLCSLPLSFWRRLGRRFGLISWLYPVVDSLGMPSYGIWNLRLGCNQIEILGLGLEANEKLQGNWHVLGPYDNNYGQPATSEAPKTCSEWGKWRRT</sequence>
<gene>
    <name evidence="1" type="ORF">CMV_019537</name>
</gene>
<evidence type="ECO:0000313" key="2">
    <source>
        <dbReference type="Proteomes" id="UP000737018"/>
    </source>
</evidence>
<evidence type="ECO:0000313" key="1">
    <source>
        <dbReference type="EMBL" id="KAF3955223.1"/>
    </source>
</evidence>
<comment type="caution">
    <text evidence="1">The sequence shown here is derived from an EMBL/GenBank/DDBJ whole genome shotgun (WGS) entry which is preliminary data.</text>
</comment>
<reference evidence="1" key="1">
    <citation type="submission" date="2020-03" db="EMBL/GenBank/DDBJ databases">
        <title>Castanea mollissima Vanexum genome sequencing.</title>
        <authorList>
            <person name="Staton M."/>
        </authorList>
    </citation>
    <scope>NUCLEOTIDE SEQUENCE</scope>
    <source>
        <tissue evidence="1">Leaf</tissue>
    </source>
</reference>
<protein>
    <submittedName>
        <fullName evidence="1">Uncharacterized protein</fullName>
    </submittedName>
</protein>
<dbReference type="EMBL" id="JRKL02003449">
    <property type="protein sequence ID" value="KAF3955223.1"/>
    <property type="molecule type" value="Genomic_DNA"/>
</dbReference>
<dbReference type="AlphaFoldDB" id="A0A8J4R060"/>
<dbReference type="Proteomes" id="UP000737018">
    <property type="component" value="Unassembled WGS sequence"/>
</dbReference>
<organism evidence="1 2">
    <name type="scientific">Castanea mollissima</name>
    <name type="common">Chinese chestnut</name>
    <dbReference type="NCBI Taxonomy" id="60419"/>
    <lineage>
        <taxon>Eukaryota</taxon>
        <taxon>Viridiplantae</taxon>
        <taxon>Streptophyta</taxon>
        <taxon>Embryophyta</taxon>
        <taxon>Tracheophyta</taxon>
        <taxon>Spermatophyta</taxon>
        <taxon>Magnoliopsida</taxon>
        <taxon>eudicotyledons</taxon>
        <taxon>Gunneridae</taxon>
        <taxon>Pentapetalae</taxon>
        <taxon>rosids</taxon>
        <taxon>fabids</taxon>
        <taxon>Fagales</taxon>
        <taxon>Fagaceae</taxon>
        <taxon>Castanea</taxon>
    </lineage>
</organism>